<reference evidence="1 2" key="1">
    <citation type="journal article" date="2009" name="Nature">
        <title>The Sorghum bicolor genome and the diversification of grasses.</title>
        <authorList>
            <person name="Paterson A.H."/>
            <person name="Bowers J.E."/>
            <person name="Bruggmann R."/>
            <person name="Dubchak I."/>
            <person name="Grimwood J."/>
            <person name="Gundlach H."/>
            <person name="Haberer G."/>
            <person name="Hellsten U."/>
            <person name="Mitros T."/>
            <person name="Poliakov A."/>
            <person name="Schmutz J."/>
            <person name="Spannagl M."/>
            <person name="Tang H."/>
            <person name="Wang X."/>
            <person name="Wicker T."/>
            <person name="Bharti A.K."/>
            <person name="Chapman J."/>
            <person name="Feltus F.A."/>
            <person name="Gowik U."/>
            <person name="Grigoriev I.V."/>
            <person name="Lyons E."/>
            <person name="Maher C.A."/>
            <person name="Martis M."/>
            <person name="Narechania A."/>
            <person name="Otillar R.P."/>
            <person name="Penning B.W."/>
            <person name="Salamov A.A."/>
            <person name="Wang Y."/>
            <person name="Zhang L."/>
            <person name="Carpita N.C."/>
            <person name="Freeling M."/>
            <person name="Gingle A.R."/>
            <person name="Hash C.T."/>
            <person name="Keller B."/>
            <person name="Klein P."/>
            <person name="Kresovich S."/>
            <person name="McCann M.C."/>
            <person name="Ming R."/>
            <person name="Peterson D.G."/>
            <person name="Mehboob-ur-Rahman"/>
            <person name="Ware D."/>
            <person name="Westhoff P."/>
            <person name="Mayer K.F."/>
            <person name="Messing J."/>
            <person name="Rokhsar D.S."/>
        </authorList>
    </citation>
    <scope>NUCLEOTIDE SEQUENCE [LARGE SCALE GENOMIC DNA]</scope>
    <source>
        <strain evidence="2">cv. BTx623</strain>
    </source>
</reference>
<dbReference type="Gramene" id="OQU81264">
    <property type="protein sequence ID" value="OQU81264"/>
    <property type="gene ID" value="SORBI_3006G034650"/>
</dbReference>
<proteinExistence type="predicted"/>
<name>A0A1Z5RBX1_SORBI</name>
<evidence type="ECO:0000313" key="2">
    <source>
        <dbReference type="Proteomes" id="UP000000768"/>
    </source>
</evidence>
<gene>
    <name evidence="1" type="ORF">SORBI_3006G034650</name>
</gene>
<dbReference type="EMBL" id="CM000765">
    <property type="protein sequence ID" value="OQU81264.1"/>
    <property type="molecule type" value="Genomic_DNA"/>
</dbReference>
<reference evidence="2" key="2">
    <citation type="journal article" date="2018" name="Plant J.">
        <title>The Sorghum bicolor reference genome: improved assembly, gene annotations, a transcriptome atlas, and signatures of genome organization.</title>
        <authorList>
            <person name="McCormick R.F."/>
            <person name="Truong S.K."/>
            <person name="Sreedasyam A."/>
            <person name="Jenkins J."/>
            <person name="Shu S."/>
            <person name="Sims D."/>
            <person name="Kennedy M."/>
            <person name="Amirebrahimi M."/>
            <person name="Weers B.D."/>
            <person name="McKinley B."/>
            <person name="Mattison A."/>
            <person name="Morishige D.T."/>
            <person name="Grimwood J."/>
            <person name="Schmutz J."/>
            <person name="Mullet J.E."/>
        </authorList>
    </citation>
    <scope>NUCLEOTIDE SEQUENCE [LARGE SCALE GENOMIC DNA]</scope>
    <source>
        <strain evidence="2">cv. BTx623</strain>
    </source>
</reference>
<dbReference type="InParanoid" id="A0A1Z5RBX1"/>
<dbReference type="AlphaFoldDB" id="A0A1Z5RBX1"/>
<organism evidence="1 2">
    <name type="scientific">Sorghum bicolor</name>
    <name type="common">Sorghum</name>
    <name type="synonym">Sorghum vulgare</name>
    <dbReference type="NCBI Taxonomy" id="4558"/>
    <lineage>
        <taxon>Eukaryota</taxon>
        <taxon>Viridiplantae</taxon>
        <taxon>Streptophyta</taxon>
        <taxon>Embryophyta</taxon>
        <taxon>Tracheophyta</taxon>
        <taxon>Spermatophyta</taxon>
        <taxon>Magnoliopsida</taxon>
        <taxon>Liliopsida</taxon>
        <taxon>Poales</taxon>
        <taxon>Poaceae</taxon>
        <taxon>PACMAD clade</taxon>
        <taxon>Panicoideae</taxon>
        <taxon>Andropogonodae</taxon>
        <taxon>Andropogoneae</taxon>
        <taxon>Sorghinae</taxon>
        <taxon>Sorghum</taxon>
    </lineage>
</organism>
<sequence>MHHVLTVRAPTLRLHTQPWSSSSILHRGFLPAVSRRAHTEVRRHPRTCTLLSLSLSWVALFFNNSRRRLPVGKDLSWNHFCCQEPPHRVCDLVTKSCTPELQPEIKLASAPSMAIGLLEVSSKKLIPSSHP</sequence>
<keyword evidence="2" id="KW-1185">Reference proteome</keyword>
<dbReference type="Proteomes" id="UP000000768">
    <property type="component" value="Chromosome 6"/>
</dbReference>
<evidence type="ECO:0000313" key="1">
    <source>
        <dbReference type="EMBL" id="OQU81264.1"/>
    </source>
</evidence>
<accession>A0A1Z5RBX1</accession>
<protein>
    <submittedName>
        <fullName evidence="1">Uncharacterized protein</fullName>
    </submittedName>
</protein>